<protein>
    <submittedName>
        <fullName evidence="2">Uncharacterized protein</fullName>
    </submittedName>
</protein>
<evidence type="ECO:0000256" key="1">
    <source>
        <dbReference type="SAM" id="MobiDB-lite"/>
    </source>
</evidence>
<feature type="compositionally biased region" description="Acidic residues" evidence="1">
    <location>
        <begin position="83"/>
        <end position="95"/>
    </location>
</feature>
<reference evidence="2" key="1">
    <citation type="journal article" date="2021" name="Nat. Commun.">
        <title>Genetic determinants of endophytism in the Arabidopsis root mycobiome.</title>
        <authorList>
            <person name="Mesny F."/>
            <person name="Miyauchi S."/>
            <person name="Thiergart T."/>
            <person name="Pickel B."/>
            <person name="Atanasova L."/>
            <person name="Karlsson M."/>
            <person name="Huettel B."/>
            <person name="Barry K.W."/>
            <person name="Haridas S."/>
            <person name="Chen C."/>
            <person name="Bauer D."/>
            <person name="Andreopoulos W."/>
            <person name="Pangilinan J."/>
            <person name="LaButti K."/>
            <person name="Riley R."/>
            <person name="Lipzen A."/>
            <person name="Clum A."/>
            <person name="Drula E."/>
            <person name="Henrissat B."/>
            <person name="Kohler A."/>
            <person name="Grigoriev I.V."/>
            <person name="Martin F.M."/>
            <person name="Hacquard S."/>
        </authorList>
    </citation>
    <scope>NUCLEOTIDE SEQUENCE</scope>
    <source>
        <strain evidence="2">MPI-CAGE-CH-0243</strain>
    </source>
</reference>
<sequence>MKAQSELSLPTEAVFRSSPPAFSNIPDEILMEDQHETNSQPLAQVASQGERPTATTRNSSTDTQRAPPNAQHTTTHAQALSSEDAEMEDDDSDPAEQIQDFDWDELLSRYHAAMAECEENQVALMQEWEDLNNFFQVWAQAGHIQETNRTYSRLKTRATHVQHSEENLEQKRLHYVSVVHAFESALRLLAGVSAG</sequence>
<gene>
    <name evidence="2" type="ORF">B0J11DRAFT_530546</name>
</gene>
<evidence type="ECO:0000313" key="3">
    <source>
        <dbReference type="Proteomes" id="UP000700596"/>
    </source>
</evidence>
<dbReference type="Proteomes" id="UP000700596">
    <property type="component" value="Unassembled WGS sequence"/>
</dbReference>
<organism evidence="2 3">
    <name type="scientific">Dendryphion nanum</name>
    <dbReference type="NCBI Taxonomy" id="256645"/>
    <lineage>
        <taxon>Eukaryota</taxon>
        <taxon>Fungi</taxon>
        <taxon>Dikarya</taxon>
        <taxon>Ascomycota</taxon>
        <taxon>Pezizomycotina</taxon>
        <taxon>Dothideomycetes</taxon>
        <taxon>Pleosporomycetidae</taxon>
        <taxon>Pleosporales</taxon>
        <taxon>Torulaceae</taxon>
        <taxon>Dendryphion</taxon>
    </lineage>
</organism>
<name>A0A9P9DRN8_9PLEO</name>
<feature type="compositionally biased region" description="Polar residues" evidence="1">
    <location>
        <begin position="53"/>
        <end position="78"/>
    </location>
</feature>
<proteinExistence type="predicted"/>
<accession>A0A9P9DRN8</accession>
<evidence type="ECO:0000313" key="2">
    <source>
        <dbReference type="EMBL" id="KAH7124043.1"/>
    </source>
</evidence>
<dbReference type="OrthoDB" id="5335351at2759"/>
<feature type="compositionally biased region" description="Polar residues" evidence="1">
    <location>
        <begin position="37"/>
        <end position="47"/>
    </location>
</feature>
<feature type="region of interest" description="Disordered" evidence="1">
    <location>
        <begin position="1"/>
        <end position="95"/>
    </location>
</feature>
<comment type="caution">
    <text evidence="2">The sequence shown here is derived from an EMBL/GenBank/DDBJ whole genome shotgun (WGS) entry which is preliminary data.</text>
</comment>
<keyword evidence="3" id="KW-1185">Reference proteome</keyword>
<dbReference type="EMBL" id="JAGMWT010000008">
    <property type="protein sequence ID" value="KAH7124043.1"/>
    <property type="molecule type" value="Genomic_DNA"/>
</dbReference>
<dbReference type="AlphaFoldDB" id="A0A9P9DRN8"/>